<dbReference type="EnsemblBacteria" id="CAD77989">
    <property type="protein sequence ID" value="CAD77989"/>
    <property type="gene ID" value="RB13185"/>
</dbReference>
<reference evidence="1 2" key="1">
    <citation type="journal article" date="2003" name="Proc. Natl. Acad. Sci. U.S.A.">
        <title>Complete genome sequence of the marine planctomycete Pirellula sp. strain 1.</title>
        <authorList>
            <person name="Gloeckner F.O."/>
            <person name="Kube M."/>
            <person name="Bauer M."/>
            <person name="Teeling H."/>
            <person name="Lombardot T."/>
            <person name="Ludwig W."/>
            <person name="Gade D."/>
            <person name="Beck A."/>
            <person name="Borzym K."/>
            <person name="Heitmann K."/>
            <person name="Rabus R."/>
            <person name="Schlesner H."/>
            <person name="Amann R."/>
            <person name="Reinhardt R."/>
        </authorList>
    </citation>
    <scope>NUCLEOTIDE SEQUENCE [LARGE SCALE GENOMIC DNA]</scope>
    <source>
        <strain evidence="2">DSM 10527 / NCIMB 13988 / SH1</strain>
    </source>
</reference>
<dbReference type="AlphaFoldDB" id="Q7UHI1"/>
<sequence>MLIQIYPPFSDQSFAAPRPFSMENRGRIRSRRRGLKHRSVLAATNSLHRSRPTEHASLTSRMAGDEFTAPLSLLPQHTCPSTATD</sequence>
<name>Q7UHI1_RHOBA</name>
<proteinExistence type="predicted"/>
<dbReference type="Proteomes" id="UP000001025">
    <property type="component" value="Chromosome"/>
</dbReference>
<dbReference type="InParanoid" id="Q7UHI1"/>
<keyword evidence="2" id="KW-1185">Reference proteome</keyword>
<dbReference type="EMBL" id="BX294156">
    <property type="protein sequence ID" value="CAD77989.1"/>
    <property type="molecule type" value="Genomic_DNA"/>
</dbReference>
<evidence type="ECO:0000313" key="2">
    <source>
        <dbReference type="Proteomes" id="UP000001025"/>
    </source>
</evidence>
<evidence type="ECO:0000313" key="1">
    <source>
        <dbReference type="EMBL" id="CAD77989.1"/>
    </source>
</evidence>
<organism evidence="1 2">
    <name type="scientific">Rhodopirellula baltica (strain DSM 10527 / NCIMB 13988 / SH1)</name>
    <dbReference type="NCBI Taxonomy" id="243090"/>
    <lineage>
        <taxon>Bacteria</taxon>
        <taxon>Pseudomonadati</taxon>
        <taxon>Planctomycetota</taxon>
        <taxon>Planctomycetia</taxon>
        <taxon>Pirellulales</taxon>
        <taxon>Pirellulaceae</taxon>
        <taxon>Rhodopirellula</taxon>
    </lineage>
</organism>
<dbReference type="HOGENOM" id="CLU_2510456_0_0_0"/>
<accession>Q7UHI1</accession>
<protein>
    <submittedName>
        <fullName evidence="1">Uncharacterized protein</fullName>
    </submittedName>
</protein>
<dbReference type="KEGG" id="rba:RB13185"/>
<gene>
    <name evidence="1" type="ordered locus">RB13185</name>
</gene>